<keyword evidence="9" id="KW-1185">Reference proteome</keyword>
<evidence type="ECO:0000256" key="5">
    <source>
        <dbReference type="PIRSR" id="PIRSR625705-1"/>
    </source>
</evidence>
<keyword evidence="4" id="KW-0378">Hydrolase</keyword>
<evidence type="ECO:0000313" key="8">
    <source>
        <dbReference type="EMBL" id="GFO15381.1"/>
    </source>
</evidence>
<dbReference type="Gene3D" id="3.20.20.80">
    <property type="entry name" value="Glycosidases"/>
    <property type="match status" value="1"/>
</dbReference>
<dbReference type="Pfam" id="PF00728">
    <property type="entry name" value="Glyco_hydro_20"/>
    <property type="match status" value="1"/>
</dbReference>
<dbReference type="InterPro" id="IPR015883">
    <property type="entry name" value="Glyco_hydro_20_cat"/>
</dbReference>
<dbReference type="EC" id="3.2.1.52" evidence="3"/>
<sequence length="365" mass="42082">MTTSHARYKRELCKIREEEEERKKDLDQQRFHFGGDEVPGSAWLGSDACHSLLASKGEISLKQYFLSRVVKIMRTLDLDMAAWEDGFKDWQNTNLPPQMLSEQNVYTYSWKNPPHMQMLKSAYTMANMGYKVVLASATNLYLDHAQEPDPAERGLVWATRFVNTKRSFSYSPLQLYRSTNVDLRGKRVVPCENDTYFCPSLMNPESIEGMEAILFGELITSTKILDYMLLPRLLAVAERAWHEAPWEELPVGQKRKMELNQDWTKFANTLGHRELPRLDNLGYQYRIPPPGAIQDPENSRQMLVNVTYPGHSVEISRNGGWGWARMLNSATRIEPGEKILLRSKAGTRYSRAIVFNSKRQLLLND</sequence>
<proteinExistence type="inferred from homology"/>
<evidence type="ECO:0000259" key="7">
    <source>
        <dbReference type="Pfam" id="PF03174"/>
    </source>
</evidence>
<dbReference type="Gene3D" id="2.60.40.10">
    <property type="entry name" value="Immunoglobulins"/>
    <property type="match status" value="1"/>
</dbReference>
<dbReference type="Proteomes" id="UP000735302">
    <property type="component" value="Unassembled WGS sequence"/>
</dbReference>
<evidence type="ECO:0000256" key="2">
    <source>
        <dbReference type="ARBA" id="ARBA00006285"/>
    </source>
</evidence>
<evidence type="ECO:0000256" key="3">
    <source>
        <dbReference type="ARBA" id="ARBA00012663"/>
    </source>
</evidence>
<dbReference type="InterPro" id="IPR004867">
    <property type="entry name" value="CHB_C_dom"/>
</dbReference>
<evidence type="ECO:0000256" key="4">
    <source>
        <dbReference type="ARBA" id="ARBA00022801"/>
    </source>
</evidence>
<dbReference type="GO" id="GO:0016020">
    <property type="term" value="C:membrane"/>
    <property type="evidence" value="ECO:0007669"/>
    <property type="project" value="TreeGrafter"/>
</dbReference>
<comment type="catalytic activity">
    <reaction evidence="1">
        <text>Hydrolysis of terminal non-reducing N-acetyl-D-hexosamine residues in N-acetyl-beta-D-hexosaminides.</text>
        <dbReference type="EC" id="3.2.1.52"/>
    </reaction>
</comment>
<dbReference type="GO" id="GO:0004563">
    <property type="term" value="F:beta-N-acetylhexosaminidase activity"/>
    <property type="evidence" value="ECO:0007669"/>
    <property type="project" value="UniProtKB-EC"/>
</dbReference>
<feature type="domain" description="Chitobiase C-terminal" evidence="7">
    <location>
        <begin position="274"/>
        <end position="351"/>
    </location>
</feature>
<dbReference type="SUPFAM" id="SSF81296">
    <property type="entry name" value="E set domains"/>
    <property type="match status" value="1"/>
</dbReference>
<feature type="active site" description="Proton donor" evidence="5">
    <location>
        <position position="37"/>
    </location>
</feature>
<gene>
    <name evidence="8" type="ORF">PoB_004188600</name>
</gene>
<dbReference type="InterPro" id="IPR014756">
    <property type="entry name" value="Ig_E-set"/>
</dbReference>
<dbReference type="AlphaFoldDB" id="A0AAV4B4I9"/>
<name>A0AAV4B4I9_9GAST</name>
<dbReference type="PRINTS" id="PR00738">
    <property type="entry name" value="GLHYDRLASE20"/>
</dbReference>
<comment type="caution">
    <text evidence="8">The sequence shown here is derived from an EMBL/GenBank/DDBJ whole genome shotgun (WGS) entry which is preliminary data.</text>
</comment>
<dbReference type="GO" id="GO:0005975">
    <property type="term" value="P:carbohydrate metabolic process"/>
    <property type="evidence" value="ECO:0007669"/>
    <property type="project" value="InterPro"/>
</dbReference>
<feature type="domain" description="Glycoside hydrolase family 20 catalytic" evidence="6">
    <location>
        <begin position="28"/>
        <end position="243"/>
    </location>
</feature>
<evidence type="ECO:0000256" key="1">
    <source>
        <dbReference type="ARBA" id="ARBA00001231"/>
    </source>
</evidence>
<dbReference type="PANTHER" id="PTHR22600">
    <property type="entry name" value="BETA-HEXOSAMINIDASE"/>
    <property type="match status" value="1"/>
</dbReference>
<comment type="similarity">
    <text evidence="2">Belongs to the glycosyl hydrolase 20 family.</text>
</comment>
<organism evidence="8 9">
    <name type="scientific">Plakobranchus ocellatus</name>
    <dbReference type="NCBI Taxonomy" id="259542"/>
    <lineage>
        <taxon>Eukaryota</taxon>
        <taxon>Metazoa</taxon>
        <taxon>Spiralia</taxon>
        <taxon>Lophotrochozoa</taxon>
        <taxon>Mollusca</taxon>
        <taxon>Gastropoda</taxon>
        <taxon>Heterobranchia</taxon>
        <taxon>Euthyneura</taxon>
        <taxon>Panpulmonata</taxon>
        <taxon>Sacoglossa</taxon>
        <taxon>Placobranchoidea</taxon>
        <taxon>Plakobranchidae</taxon>
        <taxon>Plakobranchus</taxon>
    </lineage>
</organism>
<dbReference type="Pfam" id="PF03174">
    <property type="entry name" value="CHB_HEX_C"/>
    <property type="match status" value="1"/>
</dbReference>
<accession>A0AAV4B4I9</accession>
<evidence type="ECO:0000259" key="6">
    <source>
        <dbReference type="Pfam" id="PF00728"/>
    </source>
</evidence>
<protein>
    <recommendedName>
        <fullName evidence="3">beta-N-acetylhexosaminidase</fullName>
        <ecNumber evidence="3">3.2.1.52</ecNumber>
    </recommendedName>
</protein>
<dbReference type="InterPro" id="IPR017853">
    <property type="entry name" value="GH"/>
</dbReference>
<dbReference type="GO" id="GO:0030203">
    <property type="term" value="P:glycosaminoglycan metabolic process"/>
    <property type="evidence" value="ECO:0007669"/>
    <property type="project" value="TreeGrafter"/>
</dbReference>
<dbReference type="InterPro" id="IPR013783">
    <property type="entry name" value="Ig-like_fold"/>
</dbReference>
<dbReference type="SUPFAM" id="SSF51445">
    <property type="entry name" value="(Trans)glycosidases"/>
    <property type="match status" value="1"/>
</dbReference>
<evidence type="ECO:0000313" key="9">
    <source>
        <dbReference type="Proteomes" id="UP000735302"/>
    </source>
</evidence>
<dbReference type="InterPro" id="IPR025705">
    <property type="entry name" value="Beta_hexosaminidase_sua/sub"/>
</dbReference>
<dbReference type="PANTHER" id="PTHR22600:SF57">
    <property type="entry name" value="BETA-N-ACETYLHEXOSAMINIDASE"/>
    <property type="match status" value="1"/>
</dbReference>
<reference evidence="8 9" key="1">
    <citation type="journal article" date="2021" name="Elife">
        <title>Chloroplast acquisition without the gene transfer in kleptoplastic sea slugs, Plakobranchus ocellatus.</title>
        <authorList>
            <person name="Maeda T."/>
            <person name="Takahashi S."/>
            <person name="Yoshida T."/>
            <person name="Shimamura S."/>
            <person name="Takaki Y."/>
            <person name="Nagai Y."/>
            <person name="Toyoda A."/>
            <person name="Suzuki Y."/>
            <person name="Arimoto A."/>
            <person name="Ishii H."/>
            <person name="Satoh N."/>
            <person name="Nishiyama T."/>
            <person name="Hasebe M."/>
            <person name="Maruyama T."/>
            <person name="Minagawa J."/>
            <person name="Obokata J."/>
            <person name="Shigenobu S."/>
        </authorList>
    </citation>
    <scope>NUCLEOTIDE SEQUENCE [LARGE SCALE GENOMIC DNA]</scope>
</reference>
<dbReference type="EMBL" id="BLXT01004610">
    <property type="protein sequence ID" value="GFO15381.1"/>
    <property type="molecule type" value="Genomic_DNA"/>
</dbReference>